<dbReference type="RefSeq" id="WP_188789024.1">
    <property type="nucleotide sequence ID" value="NZ_BMJV01000001.1"/>
</dbReference>
<dbReference type="EMBL" id="BMJV01000001">
    <property type="protein sequence ID" value="GGG64834.1"/>
    <property type="molecule type" value="Genomic_DNA"/>
</dbReference>
<reference evidence="1" key="2">
    <citation type="submission" date="2020-09" db="EMBL/GenBank/DDBJ databases">
        <authorList>
            <person name="Sun Q."/>
            <person name="Zhou Y."/>
        </authorList>
    </citation>
    <scope>NUCLEOTIDE SEQUENCE</scope>
    <source>
        <strain evidence="1">CGMCC 1.15762</strain>
    </source>
</reference>
<sequence length="73" mass="7916">MDDRTRQPAPDYTTSALFFLFINLLWILGTIWVNWGLGAVAIVGVGLNHLITMLELRLGAQSDAKTGTGETGP</sequence>
<comment type="caution">
    <text evidence="1">The sequence shown here is derived from an EMBL/GenBank/DDBJ whole genome shotgun (WGS) entry which is preliminary data.</text>
</comment>
<evidence type="ECO:0000313" key="2">
    <source>
        <dbReference type="Proteomes" id="UP000617145"/>
    </source>
</evidence>
<protein>
    <submittedName>
        <fullName evidence="1">Uncharacterized protein</fullName>
    </submittedName>
</protein>
<dbReference type="AlphaFoldDB" id="A0A8J2ZHH3"/>
<dbReference type="Proteomes" id="UP000617145">
    <property type="component" value="Unassembled WGS sequence"/>
</dbReference>
<reference evidence="1" key="1">
    <citation type="journal article" date="2014" name="Int. J. Syst. Evol. Microbiol.">
        <title>Complete genome sequence of Corynebacterium casei LMG S-19264T (=DSM 44701T), isolated from a smear-ripened cheese.</title>
        <authorList>
            <consortium name="US DOE Joint Genome Institute (JGI-PGF)"/>
            <person name="Walter F."/>
            <person name="Albersmeier A."/>
            <person name="Kalinowski J."/>
            <person name="Ruckert C."/>
        </authorList>
    </citation>
    <scope>NUCLEOTIDE SEQUENCE</scope>
    <source>
        <strain evidence="1">CGMCC 1.15762</strain>
    </source>
</reference>
<keyword evidence="2" id="KW-1185">Reference proteome</keyword>
<proteinExistence type="predicted"/>
<evidence type="ECO:0000313" key="1">
    <source>
        <dbReference type="EMBL" id="GGG64834.1"/>
    </source>
</evidence>
<accession>A0A8J2ZHH3</accession>
<name>A0A8J2ZHH3_9RHOB</name>
<organism evidence="1 2">
    <name type="scientific">Salipiger pallidus</name>
    <dbReference type="NCBI Taxonomy" id="1775170"/>
    <lineage>
        <taxon>Bacteria</taxon>
        <taxon>Pseudomonadati</taxon>
        <taxon>Pseudomonadota</taxon>
        <taxon>Alphaproteobacteria</taxon>
        <taxon>Rhodobacterales</taxon>
        <taxon>Roseobacteraceae</taxon>
        <taxon>Salipiger</taxon>
    </lineage>
</organism>
<gene>
    <name evidence="1" type="ORF">GCM10011415_09410</name>
</gene>